<dbReference type="EMBL" id="BT037191">
    <property type="protein sequence ID" value="ACF82196.1"/>
    <property type="molecule type" value="mRNA"/>
</dbReference>
<name>B4FJA3_MAIZE</name>
<sequence>MSYFTCQAWWLPCKLSILFGGCKLFNTSMCL</sequence>
<organism evidence="1">
    <name type="scientific">Zea mays</name>
    <name type="common">Maize</name>
    <dbReference type="NCBI Taxonomy" id="4577"/>
    <lineage>
        <taxon>Eukaryota</taxon>
        <taxon>Viridiplantae</taxon>
        <taxon>Streptophyta</taxon>
        <taxon>Embryophyta</taxon>
        <taxon>Tracheophyta</taxon>
        <taxon>Spermatophyta</taxon>
        <taxon>Magnoliopsida</taxon>
        <taxon>Liliopsida</taxon>
        <taxon>Poales</taxon>
        <taxon>Poaceae</taxon>
        <taxon>PACMAD clade</taxon>
        <taxon>Panicoideae</taxon>
        <taxon>Andropogonodae</taxon>
        <taxon>Andropogoneae</taxon>
        <taxon>Tripsacinae</taxon>
        <taxon>Zea</taxon>
    </lineage>
</organism>
<proteinExistence type="evidence at transcript level"/>
<evidence type="ECO:0000313" key="1">
    <source>
        <dbReference type="EMBL" id="ACF82196.1"/>
    </source>
</evidence>
<accession>B4FJA3</accession>
<reference evidence="1" key="1">
    <citation type="journal article" date="2009" name="PLoS Genet.">
        <title>Sequencing, mapping, and analysis of 27,455 maize full-length cDNAs.</title>
        <authorList>
            <person name="Soderlund C."/>
            <person name="Descour A."/>
            <person name="Kudrna D."/>
            <person name="Bomhoff M."/>
            <person name="Boyd L."/>
            <person name="Currie J."/>
            <person name="Angelova A."/>
            <person name="Collura K."/>
            <person name="Wissotski M."/>
            <person name="Ashley E."/>
            <person name="Morrow D."/>
            <person name="Fernandes J."/>
            <person name="Walbot V."/>
            <person name="Yu Y."/>
        </authorList>
    </citation>
    <scope>NUCLEOTIDE SEQUENCE</scope>
    <source>
        <strain evidence="1">B73</strain>
    </source>
</reference>
<dbReference type="AlphaFoldDB" id="B4FJA3"/>
<protein>
    <submittedName>
        <fullName evidence="1">Uncharacterized protein</fullName>
    </submittedName>
</protein>